<keyword evidence="5" id="KW-1185">Reference proteome</keyword>
<organism evidence="4 5">
    <name type="scientific">Lineolata rhizophorae</name>
    <dbReference type="NCBI Taxonomy" id="578093"/>
    <lineage>
        <taxon>Eukaryota</taxon>
        <taxon>Fungi</taxon>
        <taxon>Dikarya</taxon>
        <taxon>Ascomycota</taxon>
        <taxon>Pezizomycotina</taxon>
        <taxon>Dothideomycetes</taxon>
        <taxon>Dothideomycetes incertae sedis</taxon>
        <taxon>Lineolatales</taxon>
        <taxon>Lineolataceae</taxon>
        <taxon>Lineolata</taxon>
    </lineage>
</organism>
<feature type="region of interest" description="Disordered" evidence="1">
    <location>
        <begin position="238"/>
        <end position="308"/>
    </location>
</feature>
<evidence type="ECO:0008006" key="6">
    <source>
        <dbReference type="Google" id="ProtNLM"/>
    </source>
</evidence>
<feature type="domain" description="SAM" evidence="3">
    <location>
        <begin position="173"/>
        <end position="237"/>
    </location>
</feature>
<feature type="compositionally biased region" description="Polar residues" evidence="1">
    <location>
        <begin position="239"/>
        <end position="248"/>
    </location>
</feature>
<dbReference type="CDD" id="cd09535">
    <property type="entry name" value="SAM_BOI-like_fungal"/>
    <property type="match status" value="1"/>
</dbReference>
<dbReference type="PROSITE" id="PS50003">
    <property type="entry name" value="PH_DOMAIN"/>
    <property type="match status" value="1"/>
</dbReference>
<feature type="compositionally biased region" description="Polar residues" evidence="1">
    <location>
        <begin position="69"/>
        <end position="83"/>
    </location>
</feature>
<dbReference type="InterPro" id="IPR001660">
    <property type="entry name" value="SAM"/>
</dbReference>
<feature type="compositionally biased region" description="Pro residues" evidence="1">
    <location>
        <begin position="449"/>
        <end position="464"/>
    </location>
</feature>
<dbReference type="OrthoDB" id="422827at2759"/>
<feature type="region of interest" description="Disordered" evidence="1">
    <location>
        <begin position="443"/>
        <end position="497"/>
    </location>
</feature>
<evidence type="ECO:0000259" key="2">
    <source>
        <dbReference type="PROSITE" id="PS50003"/>
    </source>
</evidence>
<dbReference type="AlphaFoldDB" id="A0A6A6NYP1"/>
<dbReference type="InterPro" id="IPR001849">
    <property type="entry name" value="PH_domain"/>
</dbReference>
<dbReference type="Pfam" id="PF07647">
    <property type="entry name" value="SAM_2"/>
    <property type="match status" value="1"/>
</dbReference>
<proteinExistence type="predicted"/>
<dbReference type="SUPFAM" id="SSF50729">
    <property type="entry name" value="PH domain-like"/>
    <property type="match status" value="1"/>
</dbReference>
<dbReference type="PROSITE" id="PS50105">
    <property type="entry name" value="SAM_DOMAIN"/>
    <property type="match status" value="1"/>
</dbReference>
<feature type="domain" description="PH" evidence="2">
    <location>
        <begin position="651"/>
        <end position="790"/>
    </location>
</feature>
<evidence type="ECO:0000256" key="1">
    <source>
        <dbReference type="SAM" id="MobiDB-lite"/>
    </source>
</evidence>
<dbReference type="Gene3D" id="1.10.150.50">
    <property type="entry name" value="Transcription Factor, Ets-1"/>
    <property type="match status" value="1"/>
</dbReference>
<evidence type="ECO:0000313" key="4">
    <source>
        <dbReference type="EMBL" id="KAF2456627.1"/>
    </source>
</evidence>
<feature type="compositionally biased region" description="Acidic residues" evidence="1">
    <location>
        <begin position="38"/>
        <end position="54"/>
    </location>
</feature>
<name>A0A6A6NYP1_9PEZI</name>
<dbReference type="InterPro" id="IPR011993">
    <property type="entry name" value="PH-like_dom_sf"/>
</dbReference>
<sequence length="807" mass="88843">MTPITPLEPGVEMFQSRKYQPLIQPRTTAPRPLSEATEIFDTDLDGDDSSEFEEDSPKYSFESNDGRRSQTTISTYDEVSTPRSGRRSHFELHIHTEPSKPVEGPKGPHLFRTSHASSDFSFDYALQMSPLLPKESPLRAPTAFRRPMDDYVANPYDDPTVDMPLDTAELPFWSAQQVALWMANAGFDQGIVEKFEIHDITGTVLIELQFDHLKELGIASFGKRHRLWTEIQALRGTDGQFSPVQTPFQDVDSPVHDTKPQKRHRDKQRTRHRAGSPEDVNTPNTPAGNHRRRGRKHRQGGENQGTPLSIVAIEQLVPKPHKCHKGEKCPKWRKQQRQLARLQEENRGFPISPENGGHIVISGDPGNPHSADKVVDNVYRPTSENVPSLVASSDILGPGQLPDFALQEEMLRSLESRDPQENVKQFLSLQKIEPPAALTHSATATPIVERPPTPPLDMFPPLQPPSNGSGPHSNLKSLPRLSIPESQSSSRGIYSGRGDGCSSALGLDPDSAVSPCRTAITAVASPGGSLYRFGTPCSEMDVPVTSVPLGPVSRDTSQSVPPNMLFRDPIARSASRATARPSFVLPSLNEGEVYAPPPQSDGNSTFNTETTAVAETESISFDKERASTAGITSVTDQAGHQRRTKGFKYENVNHAGWMKKRRTRLLRHEWQDHHFRLTGTQLAMHENELPSSGAIDTIDVDDYTVACSSLASNKLAAKLKSLKIAGGAAKKDGSNEPMAFTFQLVPAGGKDGNSSELRKLAVIGGKSYHFATKTRDDRIEWMRELMLAKALKAKGEGYEVNVNGESL</sequence>
<dbReference type="SMART" id="SM00454">
    <property type="entry name" value="SAM"/>
    <property type="match status" value="1"/>
</dbReference>
<feature type="region of interest" description="Disordered" evidence="1">
    <location>
        <begin position="1"/>
        <end position="86"/>
    </location>
</feature>
<feature type="compositionally biased region" description="Polar residues" evidence="1">
    <location>
        <begin position="466"/>
        <end position="476"/>
    </location>
</feature>
<accession>A0A6A6NYP1</accession>
<dbReference type="EMBL" id="MU001682">
    <property type="protein sequence ID" value="KAF2456627.1"/>
    <property type="molecule type" value="Genomic_DNA"/>
</dbReference>
<dbReference type="InterPro" id="IPR013761">
    <property type="entry name" value="SAM/pointed_sf"/>
</dbReference>
<dbReference type="SMART" id="SM00233">
    <property type="entry name" value="PH"/>
    <property type="match status" value="1"/>
</dbReference>
<dbReference type="SUPFAM" id="SSF47769">
    <property type="entry name" value="SAM/Pointed domain"/>
    <property type="match status" value="1"/>
</dbReference>
<dbReference type="Gene3D" id="2.30.29.30">
    <property type="entry name" value="Pleckstrin-homology domain (PH domain)/Phosphotyrosine-binding domain (PTB)"/>
    <property type="match status" value="1"/>
</dbReference>
<feature type="compositionally biased region" description="Basic residues" evidence="1">
    <location>
        <begin position="289"/>
        <end position="298"/>
    </location>
</feature>
<evidence type="ECO:0000259" key="3">
    <source>
        <dbReference type="PROSITE" id="PS50105"/>
    </source>
</evidence>
<gene>
    <name evidence="4" type="ORF">BDY21DRAFT_286899</name>
</gene>
<feature type="compositionally biased region" description="Basic residues" evidence="1">
    <location>
        <begin position="261"/>
        <end position="274"/>
    </location>
</feature>
<evidence type="ECO:0000313" key="5">
    <source>
        <dbReference type="Proteomes" id="UP000799766"/>
    </source>
</evidence>
<dbReference type="Pfam" id="PF00169">
    <property type="entry name" value="PH"/>
    <property type="match status" value="1"/>
</dbReference>
<dbReference type="Proteomes" id="UP000799766">
    <property type="component" value="Unassembled WGS sequence"/>
</dbReference>
<protein>
    <recommendedName>
        <fullName evidence="6">SAM and PH domain-containing protein</fullName>
    </recommendedName>
</protein>
<reference evidence="4" key="1">
    <citation type="journal article" date="2020" name="Stud. Mycol.">
        <title>101 Dothideomycetes genomes: a test case for predicting lifestyles and emergence of pathogens.</title>
        <authorList>
            <person name="Haridas S."/>
            <person name="Albert R."/>
            <person name="Binder M."/>
            <person name="Bloem J."/>
            <person name="Labutti K."/>
            <person name="Salamov A."/>
            <person name="Andreopoulos B."/>
            <person name="Baker S."/>
            <person name="Barry K."/>
            <person name="Bills G."/>
            <person name="Bluhm B."/>
            <person name="Cannon C."/>
            <person name="Castanera R."/>
            <person name="Culley D."/>
            <person name="Daum C."/>
            <person name="Ezra D."/>
            <person name="Gonzalez J."/>
            <person name="Henrissat B."/>
            <person name="Kuo A."/>
            <person name="Liang C."/>
            <person name="Lipzen A."/>
            <person name="Lutzoni F."/>
            <person name="Magnuson J."/>
            <person name="Mondo S."/>
            <person name="Nolan M."/>
            <person name="Ohm R."/>
            <person name="Pangilinan J."/>
            <person name="Park H.-J."/>
            <person name="Ramirez L."/>
            <person name="Alfaro M."/>
            <person name="Sun H."/>
            <person name="Tritt A."/>
            <person name="Yoshinaga Y."/>
            <person name="Zwiers L.-H."/>
            <person name="Turgeon B."/>
            <person name="Goodwin S."/>
            <person name="Spatafora J."/>
            <person name="Crous P."/>
            <person name="Grigoriev I."/>
        </authorList>
    </citation>
    <scope>NUCLEOTIDE SEQUENCE</scope>
    <source>
        <strain evidence="4">ATCC 16933</strain>
    </source>
</reference>